<evidence type="ECO:0000313" key="2">
    <source>
        <dbReference type="Proteomes" id="UP000230671"/>
    </source>
</evidence>
<gene>
    <name evidence="1" type="ORF">COX11_02525</name>
</gene>
<protein>
    <submittedName>
        <fullName evidence="1">Uncharacterized protein</fullName>
    </submittedName>
</protein>
<dbReference type="Proteomes" id="UP000230671">
    <property type="component" value="Unassembled WGS sequence"/>
</dbReference>
<reference evidence="1 2" key="1">
    <citation type="submission" date="2017-09" db="EMBL/GenBank/DDBJ databases">
        <title>Depth-based differentiation of microbial function through sediment-hosted aquifers and enrichment of novel symbionts in the deep terrestrial subsurface.</title>
        <authorList>
            <person name="Probst A.J."/>
            <person name="Ladd B."/>
            <person name="Jarett J.K."/>
            <person name="Geller-Mcgrath D.E."/>
            <person name="Sieber C.M."/>
            <person name="Emerson J.B."/>
            <person name="Anantharaman K."/>
            <person name="Thomas B.C."/>
            <person name="Malmstrom R."/>
            <person name="Stieglmeier M."/>
            <person name="Klingl A."/>
            <person name="Woyke T."/>
            <person name="Ryan C.M."/>
            <person name="Banfield J.F."/>
        </authorList>
    </citation>
    <scope>NUCLEOTIDE SEQUENCE [LARGE SCALE GENOMIC DNA]</scope>
    <source>
        <strain evidence="1">CG23_combo_of_CG06-09_8_20_14_all_41_73</strain>
    </source>
</reference>
<name>A0A2H0B0Y9_9BACT</name>
<sequence>METLVFEGREYRLTFEGEEVSWKRWASGYGDYQIDMYQWQGTGQVEESGKDGAIFFHFSTEPLSDHRVNWFHLHSFEHCIFFSERELRGNPYRANADDPNHVVYFELGLAVDRQAVVDYLGELIAGAIAETDDARVLSEIGIPSLDIDYLRNHGLVADSEGQIALAELAE</sequence>
<accession>A0A2H0B0Y9</accession>
<proteinExistence type="predicted"/>
<comment type="caution">
    <text evidence="1">The sequence shown here is derived from an EMBL/GenBank/DDBJ whole genome shotgun (WGS) entry which is preliminary data.</text>
</comment>
<dbReference type="EMBL" id="PCSO01000102">
    <property type="protein sequence ID" value="PIP50740.1"/>
    <property type="molecule type" value="Genomic_DNA"/>
</dbReference>
<evidence type="ECO:0000313" key="1">
    <source>
        <dbReference type="EMBL" id="PIP50740.1"/>
    </source>
</evidence>
<organism evidence="1 2">
    <name type="scientific">Candidatus Berkelbacteria bacterium CG23_combo_of_CG06-09_8_20_14_all_41_73</name>
    <dbReference type="NCBI Taxonomy" id="1974519"/>
    <lineage>
        <taxon>Bacteria</taxon>
        <taxon>Candidatus Berkelbacteria</taxon>
    </lineage>
</organism>
<dbReference type="AlphaFoldDB" id="A0A2H0B0Y9"/>